<dbReference type="Gene3D" id="1.10.10.60">
    <property type="entry name" value="Homeodomain-like"/>
    <property type="match status" value="1"/>
</dbReference>
<dbReference type="PROSITE" id="PS50045">
    <property type="entry name" value="SIGMA54_INTERACT_4"/>
    <property type="match status" value="1"/>
</dbReference>
<reference evidence="5 6" key="1">
    <citation type="submission" date="2024-06" db="EMBL/GenBank/DDBJ databases">
        <title>Genomic Encyclopedia of Type Strains, Phase IV (KMG-IV): sequencing the most valuable type-strain genomes for metagenomic binning, comparative biology and taxonomic classification.</title>
        <authorList>
            <person name="Goeker M."/>
        </authorList>
    </citation>
    <scope>NUCLEOTIDE SEQUENCE [LARGE SCALE GENOMIC DNA]</scope>
    <source>
        <strain evidence="5 6">DSM 26128</strain>
    </source>
</reference>
<sequence>MSAFYLDSNPVPEVIDSSQEDLIVTNRDGIIVKVSRQSGLHYNLSAEELLGASVYDLEKQGIFAPAITPLVLKEKKKVVVIQETPAGSRELIMGFPLFDASGDVEFVVSYSYEWSELQVIQGHISGLEAEMASLREELSRLRKESVDTSGLVLSSRPTLEAFTTAFEVADLEVPVMIYGEHGTGKATLAKEIHKRSGRSGQAFLTLDCRTIPEALFERELIGDGRGHAGLLAVADGGTLYLEGIDRLPLHLQTRLAALLKEKKYRAGDGSELTSFDVRFICSAEGDLGGAVADGEFLSELYYLLQIVPIELRPLMERREDLSMLIPLFLDSFNEKHRKERELSRELFDGLLNLPWPGNIDELQNVMERLVVSGRERVLVPDDLPMEYRLASPSALSDIGLDGRSLPSILESVEKRVLKIAKQRYGTTTEMAKQLGISQPSVVRKLKKYEGK</sequence>
<evidence type="ECO:0000256" key="2">
    <source>
        <dbReference type="ARBA" id="ARBA00022840"/>
    </source>
</evidence>
<comment type="caution">
    <text evidence="5">The sequence shown here is derived from an EMBL/GenBank/DDBJ whole genome shotgun (WGS) entry which is preliminary data.</text>
</comment>
<dbReference type="InterPro" id="IPR027417">
    <property type="entry name" value="P-loop_NTPase"/>
</dbReference>
<evidence type="ECO:0000313" key="5">
    <source>
        <dbReference type="EMBL" id="MET3576137.1"/>
    </source>
</evidence>
<organism evidence="5 6">
    <name type="scientific">Bhargavaea ullalensis</name>
    <dbReference type="NCBI Taxonomy" id="1265685"/>
    <lineage>
        <taxon>Bacteria</taxon>
        <taxon>Bacillati</taxon>
        <taxon>Bacillota</taxon>
        <taxon>Bacilli</taxon>
        <taxon>Bacillales</taxon>
        <taxon>Caryophanaceae</taxon>
        <taxon>Bhargavaea</taxon>
    </lineage>
</organism>
<gene>
    <name evidence="5" type="ORF">ABID49_002052</name>
</gene>
<evidence type="ECO:0000256" key="3">
    <source>
        <dbReference type="SAM" id="Coils"/>
    </source>
</evidence>
<protein>
    <submittedName>
        <fullName evidence="5">Transcriptional regulator with PAS, ATPase and Fis domain</fullName>
    </submittedName>
</protein>
<feature type="domain" description="Sigma-54 factor interaction" evidence="4">
    <location>
        <begin position="151"/>
        <end position="371"/>
    </location>
</feature>
<dbReference type="SUPFAM" id="SSF52540">
    <property type="entry name" value="P-loop containing nucleoside triphosphate hydrolases"/>
    <property type="match status" value="1"/>
</dbReference>
<dbReference type="Gene3D" id="1.10.8.60">
    <property type="match status" value="1"/>
</dbReference>
<name>A0ABV2GD53_9BACL</name>
<dbReference type="CDD" id="cd00009">
    <property type="entry name" value="AAA"/>
    <property type="match status" value="1"/>
</dbReference>
<dbReference type="PANTHER" id="PTHR32071">
    <property type="entry name" value="TRANSCRIPTIONAL REGULATORY PROTEIN"/>
    <property type="match status" value="1"/>
</dbReference>
<proteinExistence type="predicted"/>
<dbReference type="InterPro" id="IPR030828">
    <property type="entry name" value="HTH_TyrR"/>
</dbReference>
<dbReference type="InterPro" id="IPR058031">
    <property type="entry name" value="AAA_lid_NorR"/>
</dbReference>
<keyword evidence="6" id="KW-1185">Reference proteome</keyword>
<dbReference type="SUPFAM" id="SSF46689">
    <property type="entry name" value="Homeodomain-like"/>
    <property type="match status" value="1"/>
</dbReference>
<dbReference type="InterPro" id="IPR035965">
    <property type="entry name" value="PAS-like_dom_sf"/>
</dbReference>
<dbReference type="Pfam" id="PF00158">
    <property type="entry name" value="Sigma54_activat"/>
    <property type="match status" value="1"/>
</dbReference>
<evidence type="ECO:0000313" key="6">
    <source>
        <dbReference type="Proteomes" id="UP001549099"/>
    </source>
</evidence>
<evidence type="ECO:0000259" key="4">
    <source>
        <dbReference type="PROSITE" id="PS50045"/>
    </source>
</evidence>
<keyword evidence="1" id="KW-0547">Nucleotide-binding</keyword>
<dbReference type="EMBL" id="JBEPLW010000016">
    <property type="protein sequence ID" value="MET3576137.1"/>
    <property type="molecule type" value="Genomic_DNA"/>
</dbReference>
<accession>A0ABV2GD53</accession>
<dbReference type="Proteomes" id="UP001549099">
    <property type="component" value="Unassembled WGS sequence"/>
</dbReference>
<dbReference type="SUPFAM" id="SSF55785">
    <property type="entry name" value="PYP-like sensor domain (PAS domain)"/>
    <property type="match status" value="1"/>
</dbReference>
<dbReference type="InterPro" id="IPR002078">
    <property type="entry name" value="Sigma_54_int"/>
</dbReference>
<keyword evidence="2" id="KW-0067">ATP-binding</keyword>
<dbReference type="Pfam" id="PF18024">
    <property type="entry name" value="HTH_50"/>
    <property type="match status" value="1"/>
</dbReference>
<dbReference type="Gene3D" id="3.40.50.300">
    <property type="entry name" value="P-loop containing nucleotide triphosphate hydrolases"/>
    <property type="match status" value="1"/>
</dbReference>
<keyword evidence="3" id="KW-0175">Coiled coil</keyword>
<dbReference type="InterPro" id="IPR009057">
    <property type="entry name" value="Homeodomain-like_sf"/>
</dbReference>
<evidence type="ECO:0000256" key="1">
    <source>
        <dbReference type="ARBA" id="ARBA00022741"/>
    </source>
</evidence>
<dbReference type="Pfam" id="PF25601">
    <property type="entry name" value="AAA_lid_14"/>
    <property type="match status" value="1"/>
</dbReference>
<dbReference type="RefSeq" id="WP_354197914.1">
    <property type="nucleotide sequence ID" value="NZ_JBEPLW010000016.1"/>
</dbReference>
<feature type="coiled-coil region" evidence="3">
    <location>
        <begin position="117"/>
        <end position="144"/>
    </location>
</feature>